<evidence type="ECO:0000256" key="1">
    <source>
        <dbReference type="SAM" id="Phobius"/>
    </source>
</evidence>
<reference evidence="3" key="2">
    <citation type="submission" date="2017-02" db="EMBL/GenBank/DDBJ databases">
        <title>Sunflower complete genome.</title>
        <authorList>
            <person name="Langlade N."/>
            <person name="Munos S."/>
        </authorList>
    </citation>
    <scope>NUCLEOTIDE SEQUENCE [LARGE SCALE GENOMIC DNA]</scope>
    <source>
        <tissue evidence="3">Leaves</tissue>
    </source>
</reference>
<keyword evidence="1" id="KW-0812">Transmembrane</keyword>
<keyword evidence="1" id="KW-1133">Transmembrane helix</keyword>
<name>A0A251S974_HELAN</name>
<gene>
    <name evidence="3" type="ORF">HannXRQ_Chr15g0466611</name>
    <name evidence="2" type="ORF">HanXRQr2_Chr15g0674181</name>
</gene>
<dbReference type="Proteomes" id="UP000215914">
    <property type="component" value="Chromosome 15"/>
</dbReference>
<evidence type="ECO:0000313" key="3">
    <source>
        <dbReference type="EMBL" id="OTF93930.1"/>
    </source>
</evidence>
<keyword evidence="1" id="KW-0472">Membrane</keyword>
<evidence type="ECO:0000313" key="4">
    <source>
        <dbReference type="Proteomes" id="UP000215914"/>
    </source>
</evidence>
<sequence>MRLLKDNKETLRRLFDNLSEPETVQHLRCFYEENSTANFCDMEFSKTMLLDSCFILYYFRIFFGGSLEDHPELSRKQLATVYEDLLLLENMIAYETYCCSIYDAWVTSYVCLLDSLIDDVEDVKVLRKAWVIHNHLSSDKEVATLFEEIAIDLFPNSLAYYEAMNKIQTHYESLSNTLFSQLKNECFKSPWAIFALLGALIALFLAGVQTYFTVWSPESKCDDLCVFLKMNHHL</sequence>
<evidence type="ECO:0000313" key="2">
    <source>
        <dbReference type="EMBL" id="KAF5762906.1"/>
    </source>
</evidence>
<dbReference type="Pfam" id="PF03140">
    <property type="entry name" value="DUF247"/>
    <property type="match status" value="1"/>
</dbReference>
<keyword evidence="4" id="KW-1185">Reference proteome</keyword>
<dbReference type="InterPro" id="IPR004158">
    <property type="entry name" value="DUF247_pln"/>
</dbReference>
<dbReference type="EMBL" id="CM007904">
    <property type="protein sequence ID" value="OTF93930.1"/>
    <property type="molecule type" value="Genomic_DNA"/>
</dbReference>
<organism evidence="3 4">
    <name type="scientific">Helianthus annuus</name>
    <name type="common">Common sunflower</name>
    <dbReference type="NCBI Taxonomy" id="4232"/>
    <lineage>
        <taxon>Eukaryota</taxon>
        <taxon>Viridiplantae</taxon>
        <taxon>Streptophyta</taxon>
        <taxon>Embryophyta</taxon>
        <taxon>Tracheophyta</taxon>
        <taxon>Spermatophyta</taxon>
        <taxon>Magnoliopsida</taxon>
        <taxon>eudicotyledons</taxon>
        <taxon>Gunneridae</taxon>
        <taxon>Pentapetalae</taxon>
        <taxon>asterids</taxon>
        <taxon>campanulids</taxon>
        <taxon>Asterales</taxon>
        <taxon>Asteraceae</taxon>
        <taxon>Asteroideae</taxon>
        <taxon>Heliantheae alliance</taxon>
        <taxon>Heliantheae</taxon>
        <taxon>Helianthus</taxon>
    </lineage>
</organism>
<dbReference type="InParanoid" id="A0A251S974"/>
<dbReference type="Gramene" id="mRNA:HanXRQr2_Chr15g0674181">
    <property type="protein sequence ID" value="CDS:HanXRQr2_Chr15g0674181.1"/>
    <property type="gene ID" value="HanXRQr2_Chr15g0674181"/>
</dbReference>
<dbReference type="PANTHER" id="PTHR31170:SF25">
    <property type="entry name" value="BNAA09G04570D PROTEIN"/>
    <property type="match status" value="1"/>
</dbReference>
<reference evidence="2 4" key="1">
    <citation type="journal article" date="2017" name="Nature">
        <title>The sunflower genome provides insights into oil metabolism, flowering and Asterid evolution.</title>
        <authorList>
            <person name="Badouin H."/>
            <person name="Gouzy J."/>
            <person name="Grassa C.J."/>
            <person name="Murat F."/>
            <person name="Staton S.E."/>
            <person name="Cottret L."/>
            <person name="Lelandais-Briere C."/>
            <person name="Owens G.L."/>
            <person name="Carrere S."/>
            <person name="Mayjonade B."/>
            <person name="Legrand L."/>
            <person name="Gill N."/>
            <person name="Kane N.C."/>
            <person name="Bowers J.E."/>
            <person name="Hubner S."/>
            <person name="Bellec A."/>
            <person name="Berard A."/>
            <person name="Berges H."/>
            <person name="Blanchet N."/>
            <person name="Boniface M.C."/>
            <person name="Brunel D."/>
            <person name="Catrice O."/>
            <person name="Chaidir N."/>
            <person name="Claudel C."/>
            <person name="Donnadieu C."/>
            <person name="Faraut T."/>
            <person name="Fievet G."/>
            <person name="Helmstetter N."/>
            <person name="King M."/>
            <person name="Knapp S.J."/>
            <person name="Lai Z."/>
            <person name="Le Paslier M.C."/>
            <person name="Lippi Y."/>
            <person name="Lorenzon L."/>
            <person name="Mandel J.R."/>
            <person name="Marage G."/>
            <person name="Marchand G."/>
            <person name="Marquand E."/>
            <person name="Bret-Mestries E."/>
            <person name="Morien E."/>
            <person name="Nambeesan S."/>
            <person name="Nguyen T."/>
            <person name="Pegot-Espagnet P."/>
            <person name="Pouilly N."/>
            <person name="Raftis F."/>
            <person name="Sallet E."/>
            <person name="Schiex T."/>
            <person name="Thomas J."/>
            <person name="Vandecasteele C."/>
            <person name="Vares D."/>
            <person name="Vear F."/>
            <person name="Vautrin S."/>
            <person name="Crespi M."/>
            <person name="Mangin B."/>
            <person name="Burke J.M."/>
            <person name="Salse J."/>
            <person name="Munos S."/>
            <person name="Vincourt P."/>
            <person name="Rieseberg L.H."/>
            <person name="Langlade N.B."/>
        </authorList>
    </citation>
    <scope>NUCLEOTIDE SEQUENCE [LARGE SCALE GENOMIC DNA]</scope>
    <source>
        <strain evidence="4">cv. SF193</strain>
        <tissue evidence="2">Leaves</tissue>
    </source>
</reference>
<reference evidence="2" key="3">
    <citation type="submission" date="2020-06" db="EMBL/GenBank/DDBJ databases">
        <title>Helianthus annuus Genome sequencing and assembly Release 2.</title>
        <authorList>
            <person name="Gouzy J."/>
            <person name="Langlade N."/>
            <person name="Munos S."/>
        </authorList>
    </citation>
    <scope>NUCLEOTIDE SEQUENCE</scope>
    <source>
        <tissue evidence="2">Leaves</tissue>
    </source>
</reference>
<dbReference type="AlphaFoldDB" id="A0A251S974"/>
<dbReference type="EMBL" id="MNCJ02000330">
    <property type="protein sequence ID" value="KAF5762906.1"/>
    <property type="molecule type" value="Genomic_DNA"/>
</dbReference>
<dbReference type="PANTHER" id="PTHR31170">
    <property type="entry name" value="BNAC04G53230D PROTEIN"/>
    <property type="match status" value="1"/>
</dbReference>
<accession>A0A251S974</accession>
<proteinExistence type="predicted"/>
<protein>
    <submittedName>
        <fullName evidence="3">Uncharacterized protein</fullName>
    </submittedName>
</protein>
<feature type="transmembrane region" description="Helical" evidence="1">
    <location>
        <begin position="191"/>
        <end position="212"/>
    </location>
</feature>